<evidence type="ECO:0000256" key="1">
    <source>
        <dbReference type="SAM" id="Coils"/>
    </source>
</evidence>
<sequence>MKHKHEWMETLHLDNQLSIEDIPDLDLYMDQVIQLFEKKFVGQKRNDDEKVLTKTMINNYAKGKLFFPIKNKRYSKEHLMLISMIYQMKGALSINDVKLTLERLNTKITDESFDLQRLYSSYLELMNVNHAMFEKDLLEHMNEVETEVAEVNDNDEPYLEQVLLVATLTNMSNFYRKAAEKLVDEMNQKEEGDKNEA</sequence>
<protein>
    <submittedName>
        <fullName evidence="2">DUF1836 domain-containing protein</fullName>
    </submittedName>
</protein>
<proteinExistence type="predicted"/>
<evidence type="ECO:0000313" key="2">
    <source>
        <dbReference type="EMBL" id="RHW34493.1"/>
    </source>
</evidence>
<dbReference type="EMBL" id="QWEH01000002">
    <property type="protein sequence ID" value="RHW34493.1"/>
    <property type="molecule type" value="Genomic_DNA"/>
</dbReference>
<gene>
    <name evidence="2" type="ORF">D1B32_04845</name>
</gene>
<reference evidence="2 3" key="1">
    <citation type="journal article" date="2007" name="Int. J. Syst. Evol. Microbiol.">
        <title>Oceanobacillus profundus sp. nov., isolated from a deep-sea sediment core.</title>
        <authorList>
            <person name="Kim Y.G."/>
            <person name="Choi D.H."/>
            <person name="Hyun S."/>
            <person name="Cho B.C."/>
        </authorList>
    </citation>
    <scope>NUCLEOTIDE SEQUENCE [LARGE SCALE GENOMIC DNA]</scope>
    <source>
        <strain evidence="2 3">DSM 18246</strain>
    </source>
</reference>
<dbReference type="PANTHER" id="PTHR40056">
    <property type="entry name" value="HYPOTHETICAL CYTOSOLIC PROTEIN"/>
    <property type="match status" value="1"/>
</dbReference>
<dbReference type="Pfam" id="PF08876">
    <property type="entry name" value="DUF1836"/>
    <property type="match status" value="1"/>
</dbReference>
<keyword evidence="1" id="KW-0175">Coiled coil</keyword>
<dbReference type="Proteomes" id="UP000285456">
    <property type="component" value="Unassembled WGS sequence"/>
</dbReference>
<dbReference type="PANTHER" id="PTHR40056:SF1">
    <property type="entry name" value="DUF1836 DOMAIN-CONTAINING PROTEIN"/>
    <property type="match status" value="1"/>
</dbReference>
<comment type="caution">
    <text evidence="2">The sequence shown here is derived from an EMBL/GenBank/DDBJ whole genome shotgun (WGS) entry which is preliminary data.</text>
</comment>
<name>A0A417YMG1_9BACI</name>
<feature type="coiled-coil region" evidence="1">
    <location>
        <begin position="134"/>
        <end position="196"/>
    </location>
</feature>
<organism evidence="2 3">
    <name type="scientific">Oceanobacillus profundus</name>
    <dbReference type="NCBI Taxonomy" id="372463"/>
    <lineage>
        <taxon>Bacteria</taxon>
        <taxon>Bacillati</taxon>
        <taxon>Bacillota</taxon>
        <taxon>Bacilli</taxon>
        <taxon>Bacillales</taxon>
        <taxon>Bacillaceae</taxon>
        <taxon>Oceanobacillus</taxon>
    </lineage>
</organism>
<keyword evidence="3" id="KW-1185">Reference proteome</keyword>
<dbReference type="OrthoDB" id="3191472at2"/>
<dbReference type="RefSeq" id="WP_095309389.1">
    <property type="nucleotide sequence ID" value="NZ_JAMAWL010000009.1"/>
</dbReference>
<dbReference type="AlphaFoldDB" id="A0A417YMG1"/>
<evidence type="ECO:0000313" key="3">
    <source>
        <dbReference type="Proteomes" id="UP000285456"/>
    </source>
</evidence>
<dbReference type="InterPro" id="IPR014975">
    <property type="entry name" value="DUF1836"/>
</dbReference>
<accession>A0A417YMG1</accession>